<evidence type="ECO:0000259" key="3">
    <source>
        <dbReference type="PROSITE" id="PS50089"/>
    </source>
</evidence>
<keyword evidence="1" id="KW-0479">Metal-binding</keyword>
<dbReference type="Proteomes" id="UP000292702">
    <property type="component" value="Unassembled WGS sequence"/>
</dbReference>
<gene>
    <name evidence="4" type="ORF">EIP91_003504</name>
</gene>
<dbReference type="Gene3D" id="3.30.40.10">
    <property type="entry name" value="Zinc/RING finger domain, C3HC4 (zinc finger)"/>
    <property type="match status" value="1"/>
</dbReference>
<evidence type="ECO:0000256" key="1">
    <source>
        <dbReference type="PROSITE-ProRule" id="PRU00175"/>
    </source>
</evidence>
<dbReference type="AlphaFoldDB" id="A0A4R0RSX6"/>
<protein>
    <recommendedName>
        <fullName evidence="3">RING-type domain-containing protein</fullName>
    </recommendedName>
</protein>
<dbReference type="EMBL" id="RWJN01000021">
    <property type="protein sequence ID" value="TCD70423.1"/>
    <property type="molecule type" value="Genomic_DNA"/>
</dbReference>
<feature type="region of interest" description="Disordered" evidence="2">
    <location>
        <begin position="200"/>
        <end position="228"/>
    </location>
</feature>
<feature type="compositionally biased region" description="Low complexity" evidence="2">
    <location>
        <begin position="214"/>
        <end position="226"/>
    </location>
</feature>
<organism evidence="4 5">
    <name type="scientific">Steccherinum ochraceum</name>
    <dbReference type="NCBI Taxonomy" id="92696"/>
    <lineage>
        <taxon>Eukaryota</taxon>
        <taxon>Fungi</taxon>
        <taxon>Dikarya</taxon>
        <taxon>Basidiomycota</taxon>
        <taxon>Agaricomycotina</taxon>
        <taxon>Agaricomycetes</taxon>
        <taxon>Polyporales</taxon>
        <taxon>Steccherinaceae</taxon>
        <taxon>Steccherinum</taxon>
    </lineage>
</organism>
<comment type="caution">
    <text evidence="4">The sequence shown here is derived from an EMBL/GenBank/DDBJ whole genome shotgun (WGS) entry which is preliminary data.</text>
</comment>
<dbReference type="InterPro" id="IPR013083">
    <property type="entry name" value="Znf_RING/FYVE/PHD"/>
</dbReference>
<evidence type="ECO:0000313" key="4">
    <source>
        <dbReference type="EMBL" id="TCD70423.1"/>
    </source>
</evidence>
<keyword evidence="5" id="KW-1185">Reference proteome</keyword>
<dbReference type="STRING" id="92696.A0A4R0RSX6"/>
<keyword evidence="1" id="KW-0862">Zinc</keyword>
<reference evidence="4 5" key="1">
    <citation type="submission" date="2018-11" db="EMBL/GenBank/DDBJ databases">
        <title>Genome assembly of Steccherinum ochraceum LE-BIN_3174, the white-rot fungus of the Steccherinaceae family (The Residual Polyporoid clade, Polyporales, Basidiomycota).</title>
        <authorList>
            <person name="Fedorova T.V."/>
            <person name="Glazunova O.A."/>
            <person name="Landesman E.O."/>
            <person name="Moiseenko K.V."/>
            <person name="Psurtseva N.V."/>
            <person name="Savinova O.S."/>
            <person name="Shakhova N.V."/>
            <person name="Tyazhelova T.V."/>
            <person name="Vasina D.V."/>
        </authorList>
    </citation>
    <scope>NUCLEOTIDE SEQUENCE [LARGE SCALE GENOMIC DNA]</scope>
    <source>
        <strain evidence="4 5">LE-BIN_3174</strain>
    </source>
</reference>
<dbReference type="InterPro" id="IPR001841">
    <property type="entry name" value="Znf_RING"/>
</dbReference>
<proteinExistence type="predicted"/>
<dbReference type="CDD" id="cd16448">
    <property type="entry name" value="RING-H2"/>
    <property type="match status" value="1"/>
</dbReference>
<dbReference type="SUPFAM" id="SSF57850">
    <property type="entry name" value="RING/U-box"/>
    <property type="match status" value="1"/>
</dbReference>
<accession>A0A4R0RSX6</accession>
<name>A0A4R0RSX6_9APHY</name>
<evidence type="ECO:0000313" key="5">
    <source>
        <dbReference type="Proteomes" id="UP000292702"/>
    </source>
</evidence>
<dbReference type="OrthoDB" id="8062037at2759"/>
<sequence>MDDGNEEVYDDVWDGYYIDDLDPAQRSVSAESIVAVQREAQRLIAQAILRLPTLRKDQVPLNDNCGICLQGFEAIQEGETQNEGSLQLEDGQEVLLSGVTKLEACGHMFCRLDLIEWIKGYHGTCPACRHQFLEITSPPSREGTESVDEDYIPEDEDELLESDGFTDGDDWELESDEMDLDVDVEDLNGSEGAEVELPMRERFTFTTGEEESESPGLSDSFGSDSLSEGEVLASLSADERFSLVSDSAVHIAEDESGADDNSQASEEPK</sequence>
<keyword evidence="1" id="KW-0863">Zinc-finger</keyword>
<feature type="domain" description="RING-type" evidence="3">
    <location>
        <begin position="65"/>
        <end position="129"/>
    </location>
</feature>
<dbReference type="PROSITE" id="PS50089">
    <property type="entry name" value="ZF_RING_2"/>
    <property type="match status" value="1"/>
</dbReference>
<evidence type="ECO:0000256" key="2">
    <source>
        <dbReference type="SAM" id="MobiDB-lite"/>
    </source>
</evidence>
<dbReference type="GO" id="GO:0008270">
    <property type="term" value="F:zinc ion binding"/>
    <property type="evidence" value="ECO:0007669"/>
    <property type="project" value="UniProtKB-KW"/>
</dbReference>